<accession>A0A7C2XG42</accession>
<dbReference type="GO" id="GO:0005886">
    <property type="term" value="C:plasma membrane"/>
    <property type="evidence" value="ECO:0007669"/>
    <property type="project" value="UniProtKB-SubCell"/>
</dbReference>
<protein>
    <submittedName>
        <fullName evidence="8">DUF4040 domain-containing protein</fullName>
    </submittedName>
</protein>
<feature type="domain" description="MrpA C-terminal/MbhD" evidence="7">
    <location>
        <begin position="17"/>
        <end position="82"/>
    </location>
</feature>
<feature type="transmembrane region" description="Helical" evidence="6">
    <location>
        <begin position="63"/>
        <end position="81"/>
    </location>
</feature>
<dbReference type="EMBL" id="DSDS01000108">
    <property type="protein sequence ID" value="HET97989.1"/>
    <property type="molecule type" value="Genomic_DNA"/>
</dbReference>
<dbReference type="Pfam" id="PF13244">
    <property type="entry name" value="MbhD"/>
    <property type="match status" value="1"/>
</dbReference>
<keyword evidence="5 6" id="KW-0472">Membrane</keyword>
<organism evidence="8">
    <name type="scientific">Desulfurivibrio alkaliphilus</name>
    <dbReference type="NCBI Taxonomy" id="427923"/>
    <lineage>
        <taxon>Bacteria</taxon>
        <taxon>Pseudomonadati</taxon>
        <taxon>Thermodesulfobacteriota</taxon>
        <taxon>Desulfobulbia</taxon>
        <taxon>Desulfobulbales</taxon>
        <taxon>Desulfobulbaceae</taxon>
        <taxon>Desulfurivibrio</taxon>
    </lineage>
</organism>
<evidence type="ECO:0000256" key="3">
    <source>
        <dbReference type="ARBA" id="ARBA00022692"/>
    </source>
</evidence>
<evidence type="ECO:0000259" key="7">
    <source>
        <dbReference type="Pfam" id="PF13244"/>
    </source>
</evidence>
<name>A0A7C2XG42_9BACT</name>
<keyword evidence="3 6" id="KW-0812">Transmembrane</keyword>
<evidence type="ECO:0000256" key="4">
    <source>
        <dbReference type="ARBA" id="ARBA00022989"/>
    </source>
</evidence>
<feature type="transmembrane region" description="Helical" evidence="6">
    <location>
        <begin position="32"/>
        <end position="51"/>
    </location>
</feature>
<evidence type="ECO:0000256" key="6">
    <source>
        <dbReference type="SAM" id="Phobius"/>
    </source>
</evidence>
<dbReference type="Proteomes" id="UP000885986">
    <property type="component" value="Unassembled WGS sequence"/>
</dbReference>
<sequence length="87" mass="9478">MVWDASLLWQFDLLILLMMVVCAIAALSLKDLVSCAVVTGAYSFLICLMWTEMMAVDVAFTEAAVGAGISTVIILGTAQYIKRRSKD</sequence>
<keyword evidence="4 6" id="KW-1133">Transmembrane helix</keyword>
<dbReference type="InterPro" id="IPR025383">
    <property type="entry name" value="MrpA_C/MbhD"/>
</dbReference>
<comment type="caution">
    <text evidence="8">The sequence shown here is derived from an EMBL/GenBank/DDBJ whole genome shotgun (WGS) entry which is preliminary data.</text>
</comment>
<comment type="subcellular location">
    <subcellularLocation>
        <location evidence="1">Cell membrane</location>
        <topology evidence="1">Multi-pass membrane protein</topology>
    </subcellularLocation>
</comment>
<gene>
    <name evidence="8" type="ORF">ENN98_04740</name>
</gene>
<feature type="transmembrane region" description="Helical" evidence="6">
    <location>
        <begin position="6"/>
        <end position="27"/>
    </location>
</feature>
<evidence type="ECO:0000256" key="5">
    <source>
        <dbReference type="ARBA" id="ARBA00023136"/>
    </source>
</evidence>
<evidence type="ECO:0000313" key="8">
    <source>
        <dbReference type="EMBL" id="HET97989.1"/>
    </source>
</evidence>
<evidence type="ECO:0000256" key="1">
    <source>
        <dbReference type="ARBA" id="ARBA00004651"/>
    </source>
</evidence>
<reference evidence="8" key="1">
    <citation type="journal article" date="2020" name="mSystems">
        <title>Genome- and Community-Level Interaction Insights into Carbon Utilization and Element Cycling Functions of Hydrothermarchaeota in Hydrothermal Sediment.</title>
        <authorList>
            <person name="Zhou Z."/>
            <person name="Liu Y."/>
            <person name="Xu W."/>
            <person name="Pan J."/>
            <person name="Luo Z.H."/>
            <person name="Li M."/>
        </authorList>
    </citation>
    <scope>NUCLEOTIDE SEQUENCE [LARGE SCALE GENOMIC DNA]</scope>
    <source>
        <strain evidence="8">SpSt-1224</strain>
    </source>
</reference>
<dbReference type="AlphaFoldDB" id="A0A7C2XG42"/>
<evidence type="ECO:0000256" key="2">
    <source>
        <dbReference type="ARBA" id="ARBA00022475"/>
    </source>
</evidence>
<proteinExistence type="predicted"/>
<keyword evidence="2" id="KW-1003">Cell membrane</keyword>